<dbReference type="Proteomes" id="UP001071230">
    <property type="component" value="Unassembled WGS sequence"/>
</dbReference>
<gene>
    <name evidence="2" type="ORF">DEACI_1624</name>
    <name evidence="1" type="ORF">DEACI_4242</name>
</gene>
<dbReference type="GO" id="GO:0043767">
    <property type="term" value="F:pyrrolysyl-tRNA synthetase activity"/>
    <property type="evidence" value="ECO:0007669"/>
    <property type="project" value="UniProtKB-EC"/>
</dbReference>
<protein>
    <submittedName>
        <fullName evidence="1">Pyrrolysine-tRNAPyl ligase</fullName>
        <ecNumber evidence="1">6.1.1.26</ecNumber>
    </submittedName>
</protein>
<reference evidence="2" key="1">
    <citation type="submission" date="2014-11" db="EMBL/GenBank/DDBJ databases">
        <authorList>
            <person name="Hornung B.V."/>
        </authorList>
    </citation>
    <scope>NUCLEOTIDE SEQUENCE</scope>
    <source>
        <strain evidence="2">INE</strain>
    </source>
</reference>
<sequence>MSSEPVKRYFRKRVDLFRLLHKLKLWPSHSGTLHGIKSMVEKGEYAEITTHCDHVIIVHNSKRSRVARWLRNKWFFDTCTQCRIPQWKLVKYSQSVFTPHYGSDLTTEADVRRR</sequence>
<dbReference type="InterPro" id="IPR023878">
    <property type="entry name" value="Pyrrolysyl-tRNA_ligase_N"/>
</dbReference>
<evidence type="ECO:0000313" key="3">
    <source>
        <dbReference type="Proteomes" id="UP001071230"/>
    </source>
</evidence>
<accession>A0A8S0WAG0</accession>
<proteinExistence type="predicted"/>
<dbReference type="EC" id="6.1.1.26" evidence="1"/>
<dbReference type="EMBL" id="CDGJ01000040">
    <property type="protein sequence ID" value="CEJ07166.1"/>
    <property type="molecule type" value="Genomic_DNA"/>
</dbReference>
<evidence type="ECO:0000313" key="1">
    <source>
        <dbReference type="EMBL" id="CAA7603419.1"/>
    </source>
</evidence>
<keyword evidence="3" id="KW-1185">Reference proteome</keyword>
<dbReference type="AlphaFoldDB" id="A0A8S0WAG0"/>
<dbReference type="NCBIfam" id="TIGR03912">
    <property type="entry name" value="PylS_Nterm"/>
    <property type="match status" value="1"/>
</dbReference>
<dbReference type="RefSeq" id="WP_240986622.1">
    <property type="nucleotide sequence ID" value="NZ_CDGJ01000040.1"/>
</dbReference>
<organism evidence="1">
    <name type="scientific">Acididesulfobacillus acetoxydans</name>
    <dbReference type="NCBI Taxonomy" id="1561005"/>
    <lineage>
        <taxon>Bacteria</taxon>
        <taxon>Bacillati</taxon>
        <taxon>Bacillota</taxon>
        <taxon>Clostridia</taxon>
        <taxon>Eubacteriales</taxon>
        <taxon>Peptococcaceae</taxon>
        <taxon>Acididesulfobacillus</taxon>
    </lineage>
</organism>
<reference evidence="1" key="2">
    <citation type="submission" date="2020-01" db="EMBL/GenBank/DDBJ databases">
        <authorList>
            <person name="Hornung B."/>
        </authorList>
    </citation>
    <scope>NUCLEOTIDE SEQUENCE</scope>
    <source>
        <strain evidence="1">PacBioINE</strain>
    </source>
</reference>
<dbReference type="Proteomes" id="UP000836597">
    <property type="component" value="Chromosome"/>
</dbReference>
<keyword evidence="1" id="KW-0436">Ligase</keyword>
<name>A0A8S0WAG0_9FIRM</name>
<dbReference type="EMBL" id="LR746496">
    <property type="protein sequence ID" value="CAA7603419.1"/>
    <property type="molecule type" value="Genomic_DNA"/>
</dbReference>
<dbReference type="KEGG" id="aacx:DEACI_4242"/>
<evidence type="ECO:0000313" key="2">
    <source>
        <dbReference type="EMBL" id="CEJ07166.1"/>
    </source>
</evidence>